<dbReference type="RefSeq" id="XP_018031121.1">
    <property type="nucleotide sequence ID" value="XM_018185646.1"/>
</dbReference>
<feature type="compositionally biased region" description="Basic residues" evidence="1">
    <location>
        <begin position="1"/>
        <end position="12"/>
    </location>
</feature>
<dbReference type="AlphaFoldDB" id="A0A177C021"/>
<feature type="region of interest" description="Disordered" evidence="1">
    <location>
        <begin position="1"/>
        <end position="23"/>
    </location>
</feature>
<protein>
    <submittedName>
        <fullName evidence="2">Uncharacterized protein</fullName>
    </submittedName>
</protein>
<keyword evidence="3" id="KW-1185">Reference proteome</keyword>
<accession>A0A177C021</accession>
<evidence type="ECO:0000313" key="3">
    <source>
        <dbReference type="Proteomes" id="UP000077069"/>
    </source>
</evidence>
<gene>
    <name evidence="2" type="ORF">CC84DRAFT_242945</name>
</gene>
<evidence type="ECO:0000256" key="1">
    <source>
        <dbReference type="SAM" id="MobiDB-lite"/>
    </source>
</evidence>
<name>A0A177C021_9PLEO</name>
<organism evidence="2 3">
    <name type="scientific">Paraphaeosphaeria sporulosa</name>
    <dbReference type="NCBI Taxonomy" id="1460663"/>
    <lineage>
        <taxon>Eukaryota</taxon>
        <taxon>Fungi</taxon>
        <taxon>Dikarya</taxon>
        <taxon>Ascomycota</taxon>
        <taxon>Pezizomycotina</taxon>
        <taxon>Dothideomycetes</taxon>
        <taxon>Pleosporomycetidae</taxon>
        <taxon>Pleosporales</taxon>
        <taxon>Massarineae</taxon>
        <taxon>Didymosphaeriaceae</taxon>
        <taxon>Paraphaeosphaeria</taxon>
    </lineage>
</organism>
<sequence length="106" mass="11052">MRSGRWRTTRRRASTERPHAAGAAWQHLHVTPQCSRAVPREPLLALSGCDAGCGGGPVLVAAGERAGAAPARGLAAARGQRIPARPPPAHKGSLHLRLPCPPHPSS</sequence>
<feature type="region of interest" description="Disordered" evidence="1">
    <location>
        <begin position="72"/>
        <end position="106"/>
    </location>
</feature>
<dbReference type="InParanoid" id="A0A177C021"/>
<dbReference type="EMBL" id="KV441558">
    <property type="protein sequence ID" value="OAG00756.1"/>
    <property type="molecule type" value="Genomic_DNA"/>
</dbReference>
<reference evidence="2 3" key="1">
    <citation type="submission" date="2016-05" db="EMBL/GenBank/DDBJ databases">
        <title>Comparative analysis of secretome profiles of manganese(II)-oxidizing ascomycete fungi.</title>
        <authorList>
            <consortium name="DOE Joint Genome Institute"/>
            <person name="Zeiner C.A."/>
            <person name="Purvine S.O."/>
            <person name="Zink E.M."/>
            <person name="Wu S."/>
            <person name="Pasa-Tolic L."/>
            <person name="Chaput D.L."/>
            <person name="Haridas S."/>
            <person name="Grigoriev I.V."/>
            <person name="Santelli C.M."/>
            <person name="Hansel C.M."/>
        </authorList>
    </citation>
    <scope>NUCLEOTIDE SEQUENCE [LARGE SCALE GENOMIC DNA]</scope>
    <source>
        <strain evidence="2 3">AP3s5-JAC2a</strain>
    </source>
</reference>
<proteinExistence type="predicted"/>
<dbReference type="Proteomes" id="UP000077069">
    <property type="component" value="Unassembled WGS sequence"/>
</dbReference>
<feature type="compositionally biased region" description="Low complexity" evidence="1">
    <location>
        <begin position="72"/>
        <end position="81"/>
    </location>
</feature>
<dbReference type="GeneID" id="28769132"/>
<evidence type="ECO:0000313" key="2">
    <source>
        <dbReference type="EMBL" id="OAG00756.1"/>
    </source>
</evidence>